<evidence type="ECO:0000313" key="1">
    <source>
        <dbReference type="EMBL" id="AJF70373.1"/>
    </source>
</evidence>
<dbReference type="HOGENOM" id="CLU_979767_0_0_11"/>
<dbReference type="AlphaFoldDB" id="A0A0B5IL59"/>
<proteinExistence type="predicted"/>
<gene>
    <name evidence="1" type="ORF">SVTN_39960</name>
</gene>
<evidence type="ECO:0000313" key="2">
    <source>
        <dbReference type="Proteomes" id="UP000031774"/>
    </source>
</evidence>
<geneLocation type="plasmid" evidence="1 2">
    <name>pSVL1</name>
</geneLocation>
<reference evidence="1 2" key="1">
    <citation type="submission" date="2014-12" db="EMBL/GenBank/DDBJ databases">
        <title>Complete genome sequence of Streptomyces vietnamensis strain GIMV4.0001, a genetic manipulable producer of the benzoisochromanequinone antibiotic granaticin.</title>
        <authorList>
            <person name="Deng M.R."/>
            <person name="Guo J."/>
            <person name="Ma L.Y."/>
            <person name="Feng G.D."/>
            <person name="Mo C.Y."/>
            <person name="Zhu H.H."/>
        </authorList>
    </citation>
    <scope>NUCLEOTIDE SEQUENCE [LARGE SCALE GENOMIC DNA]</scope>
    <source>
        <strain evidence="2">GIMV4.0001</strain>
        <plasmid evidence="1 2">pSVL1</plasmid>
    </source>
</reference>
<keyword evidence="2" id="KW-1185">Reference proteome</keyword>
<dbReference type="EMBL" id="CP010408">
    <property type="protein sequence ID" value="AJF70373.1"/>
    <property type="molecule type" value="Genomic_DNA"/>
</dbReference>
<sequence length="284" mass="31842">MKHPNQDLDTTLTIDDLLKMAHNHGFPQVSRRLVTDWIEIGLLCRPEFQKTTRHGSGKRTFPLVQGHLFIAALRARRDLPQPLRYRRSVSLRIVIYLWLLGLVTIPTEQARRALRTFCQQQFQLPQGSLQDNAAMLVRLVTHPDAPRAQIRKATLVLENALATKQVRWDIVESALTEVCSPWPARPGQRIERGLLLDGEPAGIPEFVDGLRAIHQAAVALAAEQITAEQLDEARSRYLQRFGPRAIAKSVGVMLSGRPATADMGGPEIERFHLILSDLVNRAAS</sequence>
<dbReference type="RefSeq" id="WP_041134842.1">
    <property type="nucleotide sequence ID" value="NZ_CP010408.1"/>
</dbReference>
<keyword evidence="1" id="KW-0614">Plasmid</keyword>
<protein>
    <submittedName>
        <fullName evidence="1">Uncharacterized protein</fullName>
    </submittedName>
</protein>
<dbReference type="Proteomes" id="UP000031774">
    <property type="component" value="Plasmid pSVL1"/>
</dbReference>
<accession>A0A0B5IL59</accession>
<name>A0A0B5IL59_9ACTN</name>
<dbReference type="KEGG" id="svt:SVTN_39960"/>
<organism evidence="1 2">
    <name type="scientific">Streptomyces vietnamensis</name>
    <dbReference type="NCBI Taxonomy" id="362257"/>
    <lineage>
        <taxon>Bacteria</taxon>
        <taxon>Bacillati</taxon>
        <taxon>Actinomycetota</taxon>
        <taxon>Actinomycetes</taxon>
        <taxon>Kitasatosporales</taxon>
        <taxon>Streptomycetaceae</taxon>
        <taxon>Streptomyces</taxon>
    </lineage>
</organism>